<evidence type="ECO:0000313" key="3">
    <source>
        <dbReference type="Proteomes" id="UP000248925"/>
    </source>
</evidence>
<name>A0A2W4CSF6_9HYPH</name>
<dbReference type="PANTHER" id="PTHR42850">
    <property type="entry name" value="METALLOPHOSPHOESTERASE"/>
    <property type="match status" value="1"/>
</dbReference>
<feature type="domain" description="Calcineurin-like phosphoesterase" evidence="1">
    <location>
        <begin position="7"/>
        <end position="197"/>
    </location>
</feature>
<keyword evidence="3" id="KW-1185">Reference proteome</keyword>
<dbReference type="RefSeq" id="WP_111159578.1">
    <property type="nucleotide sequence ID" value="NZ_PCDP01000019.1"/>
</dbReference>
<gene>
    <name evidence="2" type="ORF">CPY51_07055</name>
</gene>
<organism evidence="2 3">
    <name type="scientific">Rhizobium tubonense</name>
    <dbReference type="NCBI Taxonomy" id="484088"/>
    <lineage>
        <taxon>Bacteria</taxon>
        <taxon>Pseudomonadati</taxon>
        <taxon>Pseudomonadota</taxon>
        <taxon>Alphaproteobacteria</taxon>
        <taxon>Hyphomicrobiales</taxon>
        <taxon>Rhizobiaceae</taxon>
        <taxon>Rhizobium/Agrobacterium group</taxon>
        <taxon>Rhizobium</taxon>
    </lineage>
</organism>
<dbReference type="InterPro" id="IPR029052">
    <property type="entry name" value="Metallo-depent_PP-like"/>
</dbReference>
<dbReference type="AlphaFoldDB" id="A0A2W4CSF6"/>
<dbReference type="GO" id="GO:0008803">
    <property type="term" value="F:bis(5'-nucleosyl)-tetraphosphatase (symmetrical) activity"/>
    <property type="evidence" value="ECO:0007669"/>
    <property type="project" value="TreeGrafter"/>
</dbReference>
<proteinExistence type="predicted"/>
<dbReference type="GO" id="GO:0016791">
    <property type="term" value="F:phosphatase activity"/>
    <property type="evidence" value="ECO:0007669"/>
    <property type="project" value="TreeGrafter"/>
</dbReference>
<dbReference type="GO" id="GO:0005737">
    <property type="term" value="C:cytoplasm"/>
    <property type="evidence" value="ECO:0007669"/>
    <property type="project" value="TreeGrafter"/>
</dbReference>
<evidence type="ECO:0000259" key="1">
    <source>
        <dbReference type="Pfam" id="PF00149"/>
    </source>
</evidence>
<accession>A0A2W4CSF6</accession>
<dbReference type="OrthoDB" id="9807890at2"/>
<dbReference type="Proteomes" id="UP000248925">
    <property type="component" value="Unassembled WGS sequence"/>
</dbReference>
<evidence type="ECO:0000313" key="2">
    <source>
        <dbReference type="EMBL" id="PZM15577.1"/>
    </source>
</evidence>
<dbReference type="Gene3D" id="3.60.21.10">
    <property type="match status" value="1"/>
</dbReference>
<dbReference type="InterPro" id="IPR004843">
    <property type="entry name" value="Calcineurin-like_PHP"/>
</dbReference>
<dbReference type="InterPro" id="IPR050126">
    <property type="entry name" value="Ap4A_hydrolase"/>
</dbReference>
<dbReference type="Pfam" id="PF00149">
    <property type="entry name" value="Metallophos"/>
    <property type="match status" value="1"/>
</dbReference>
<sequence>MTNGSHVFAIGDVHGREDLLVALVADCRLRSEDQAFKAKFVFLGDIFDKGPKSRGALDFILSMMDDFPNTELILGNHDEFILRILDEPDEIKQMLRLNSWMVSAGGLATIRSYKIPLDENILTSLRDNIDKAHLAALRSAKRYVEVGQYILVHAGLRPGVALEDQKPRDLTWIREEFLYSDYDFGKIVVHGHSVTDSYKPEVYPNRIAIDTGAYESDRLTAAHIRPNGDISFIATVPGKRRIDVEDILPLRFGTWAQAEKLSIFR</sequence>
<comment type="caution">
    <text evidence="2">The sequence shown here is derived from an EMBL/GenBank/DDBJ whole genome shotgun (WGS) entry which is preliminary data.</text>
</comment>
<dbReference type="EMBL" id="PCDP01000019">
    <property type="protein sequence ID" value="PZM15577.1"/>
    <property type="molecule type" value="Genomic_DNA"/>
</dbReference>
<protein>
    <submittedName>
        <fullName evidence="2">Metallophosphoesterase</fullName>
    </submittedName>
</protein>
<dbReference type="SUPFAM" id="SSF56300">
    <property type="entry name" value="Metallo-dependent phosphatases"/>
    <property type="match status" value="1"/>
</dbReference>
<dbReference type="PANTHER" id="PTHR42850:SF4">
    <property type="entry name" value="ZINC-DEPENDENT ENDOPOLYPHOSPHATASE"/>
    <property type="match status" value="1"/>
</dbReference>
<dbReference type="GO" id="GO:0110154">
    <property type="term" value="P:RNA decapping"/>
    <property type="evidence" value="ECO:0007669"/>
    <property type="project" value="TreeGrafter"/>
</dbReference>
<reference evidence="2 3" key="1">
    <citation type="journal article" date="2018" name="Sci. Rep.">
        <title>Rhizobium tumorigenes sp. nov., a novel plant tumorigenic bacterium isolated from cane gall tumors on thornless blackberry.</title>
        <authorList>
            <person name="Kuzmanovi N."/>
            <person name="Smalla K."/>
            <person name="Gronow S."/>
            <person name="PuBawska J."/>
        </authorList>
    </citation>
    <scope>NUCLEOTIDE SEQUENCE [LARGE SCALE GENOMIC DNA]</scope>
    <source>
        <strain evidence="2 3">CCBAU 85046</strain>
    </source>
</reference>